<feature type="transmembrane region" description="Helical" evidence="1">
    <location>
        <begin position="12"/>
        <end position="29"/>
    </location>
</feature>
<dbReference type="Pfam" id="PF01757">
    <property type="entry name" value="Acyl_transf_3"/>
    <property type="match status" value="1"/>
</dbReference>
<evidence type="ECO:0000256" key="1">
    <source>
        <dbReference type="SAM" id="Phobius"/>
    </source>
</evidence>
<dbReference type="Proteomes" id="UP000184048">
    <property type="component" value="Unassembled WGS sequence"/>
</dbReference>
<dbReference type="GO" id="GO:0016747">
    <property type="term" value="F:acyltransferase activity, transferring groups other than amino-acyl groups"/>
    <property type="evidence" value="ECO:0007669"/>
    <property type="project" value="InterPro"/>
</dbReference>
<keyword evidence="1" id="KW-0472">Membrane</keyword>
<dbReference type="AlphaFoldDB" id="A0A1M5EVD1"/>
<dbReference type="GO" id="GO:0000271">
    <property type="term" value="P:polysaccharide biosynthetic process"/>
    <property type="evidence" value="ECO:0007669"/>
    <property type="project" value="TreeGrafter"/>
</dbReference>
<feature type="transmembrane region" description="Helical" evidence="1">
    <location>
        <begin position="215"/>
        <end position="233"/>
    </location>
</feature>
<evidence type="ECO:0000259" key="2">
    <source>
        <dbReference type="Pfam" id="PF01757"/>
    </source>
</evidence>
<keyword evidence="1" id="KW-1133">Transmembrane helix</keyword>
<feature type="transmembrane region" description="Helical" evidence="1">
    <location>
        <begin position="184"/>
        <end position="203"/>
    </location>
</feature>
<evidence type="ECO:0000313" key="4">
    <source>
        <dbReference type="Proteomes" id="UP000184048"/>
    </source>
</evidence>
<feature type="transmembrane region" description="Helical" evidence="1">
    <location>
        <begin position="240"/>
        <end position="259"/>
    </location>
</feature>
<feature type="transmembrane region" description="Helical" evidence="1">
    <location>
        <begin position="279"/>
        <end position="300"/>
    </location>
</feature>
<keyword evidence="4" id="KW-1185">Reference proteome</keyword>
<organism evidence="3 4">
    <name type="scientific">Flavisolibacter ginsengisoli DSM 18119</name>
    <dbReference type="NCBI Taxonomy" id="1121884"/>
    <lineage>
        <taxon>Bacteria</taxon>
        <taxon>Pseudomonadati</taxon>
        <taxon>Bacteroidota</taxon>
        <taxon>Chitinophagia</taxon>
        <taxon>Chitinophagales</taxon>
        <taxon>Chitinophagaceae</taxon>
        <taxon>Flavisolibacter</taxon>
    </lineage>
</organism>
<dbReference type="InterPro" id="IPR050879">
    <property type="entry name" value="Acyltransferase_3"/>
</dbReference>
<protein>
    <submittedName>
        <fullName evidence="3">Peptidoglycan/LPS O-acetylase OafA/YrhL, contains acyltransferase and SGNH-hydrolase domains</fullName>
    </submittedName>
</protein>
<dbReference type="EMBL" id="FQUU01000020">
    <property type="protein sequence ID" value="SHF83116.1"/>
    <property type="molecule type" value="Genomic_DNA"/>
</dbReference>
<feature type="transmembrane region" description="Helical" evidence="1">
    <location>
        <begin position="35"/>
        <end position="56"/>
    </location>
</feature>
<dbReference type="OrthoDB" id="290051at2"/>
<feature type="transmembrane region" description="Helical" evidence="1">
    <location>
        <begin position="321"/>
        <end position="342"/>
    </location>
</feature>
<accession>A0A1M5EVD1</accession>
<keyword evidence="3" id="KW-0808">Transferase</keyword>
<proteinExistence type="predicted"/>
<sequence length="371" mass="44136">MKYIKAFDSIRALAVFFVVFFHWVPGNVMKQYIPYGFNVIDVFYVLSSFLITQILLSARNKAEKENIKLTNVFIWFFIRRTLRIFPIYFLYITLLSLFSKDVESYEMKFLITYTPNIYFFKIQHWNFTFSHLWSLGVEEQFYILWPWLILFLNKKWMPYVLAATAFTGIVCEYSVRNNLFGQMLPYTCLDSLAMGGFLAWIFVEKPVAYLKKTHIILSAGFCMLLIVLIIQTLQQQWSFIIARESISFFGMWLINYIMYRSTLPEEKQSFKFLLESNTLMFIGKISYGIYLYHLVIPQIFRSYFKTLNSFLPMEIGYYSEGLIMVESFVTLLLISWLSWVLIEEKALELKKYFHLKKPLAVSQRKLEQLAV</sequence>
<feature type="transmembrane region" description="Helical" evidence="1">
    <location>
        <begin position="77"/>
        <end position="98"/>
    </location>
</feature>
<keyword evidence="3" id="KW-0378">Hydrolase</keyword>
<gene>
    <name evidence="3" type="ORF">SAMN02745131_03633</name>
</gene>
<dbReference type="GO" id="GO:0016787">
    <property type="term" value="F:hydrolase activity"/>
    <property type="evidence" value="ECO:0007669"/>
    <property type="project" value="UniProtKB-KW"/>
</dbReference>
<dbReference type="PANTHER" id="PTHR23028:SF53">
    <property type="entry name" value="ACYL_TRANSF_3 DOMAIN-CONTAINING PROTEIN"/>
    <property type="match status" value="1"/>
</dbReference>
<dbReference type="GO" id="GO:0016020">
    <property type="term" value="C:membrane"/>
    <property type="evidence" value="ECO:0007669"/>
    <property type="project" value="TreeGrafter"/>
</dbReference>
<keyword evidence="3" id="KW-0012">Acyltransferase</keyword>
<feature type="domain" description="Acyltransferase 3" evidence="2">
    <location>
        <begin position="5"/>
        <end position="337"/>
    </location>
</feature>
<evidence type="ECO:0000313" key="3">
    <source>
        <dbReference type="EMBL" id="SHF83116.1"/>
    </source>
</evidence>
<keyword evidence="1" id="KW-0812">Transmembrane</keyword>
<dbReference type="RefSeq" id="WP_072836759.1">
    <property type="nucleotide sequence ID" value="NZ_FQUU01000020.1"/>
</dbReference>
<feature type="transmembrane region" description="Helical" evidence="1">
    <location>
        <begin position="156"/>
        <end position="175"/>
    </location>
</feature>
<reference evidence="3 4" key="1">
    <citation type="submission" date="2016-11" db="EMBL/GenBank/DDBJ databases">
        <authorList>
            <person name="Jaros S."/>
            <person name="Januszkiewicz K."/>
            <person name="Wedrychowicz H."/>
        </authorList>
    </citation>
    <scope>NUCLEOTIDE SEQUENCE [LARGE SCALE GENOMIC DNA]</scope>
    <source>
        <strain evidence="3 4">DSM 18119</strain>
    </source>
</reference>
<name>A0A1M5EVD1_9BACT</name>
<dbReference type="PANTHER" id="PTHR23028">
    <property type="entry name" value="ACETYLTRANSFERASE"/>
    <property type="match status" value="1"/>
</dbReference>
<dbReference type="InterPro" id="IPR002656">
    <property type="entry name" value="Acyl_transf_3_dom"/>
</dbReference>